<name>A0A0C9Z5K0_9AGAM</name>
<gene>
    <name evidence="4" type="ORF">PISMIDRAFT_212546</name>
</gene>
<dbReference type="Pfam" id="PF22486">
    <property type="entry name" value="MATH_2"/>
    <property type="match status" value="1"/>
</dbReference>
<dbReference type="AlphaFoldDB" id="A0A0C9Z5K0"/>
<keyword evidence="5" id="KW-1185">Reference proteome</keyword>
<dbReference type="PANTHER" id="PTHR46236">
    <property type="entry name" value="TRAF-LIKE SUPERFAMILY PROTEIN"/>
    <property type="match status" value="1"/>
</dbReference>
<dbReference type="PANTHER" id="PTHR46236:SF35">
    <property type="entry name" value="MATH DOMAIN-CONTAINING PROTEIN"/>
    <property type="match status" value="1"/>
</dbReference>
<dbReference type="SMART" id="SM00061">
    <property type="entry name" value="MATH"/>
    <property type="match status" value="1"/>
</dbReference>
<keyword evidence="2" id="KW-0175">Coiled coil</keyword>
<dbReference type="PROSITE" id="PS50144">
    <property type="entry name" value="MATH"/>
    <property type="match status" value="1"/>
</dbReference>
<dbReference type="InterPro" id="IPR002083">
    <property type="entry name" value="MATH/TRAF_dom"/>
</dbReference>
<reference evidence="5" key="2">
    <citation type="submission" date="2015-01" db="EMBL/GenBank/DDBJ databases">
        <title>Evolutionary Origins and Diversification of the Mycorrhizal Mutualists.</title>
        <authorList>
            <consortium name="DOE Joint Genome Institute"/>
            <consortium name="Mycorrhizal Genomics Consortium"/>
            <person name="Kohler A."/>
            <person name="Kuo A."/>
            <person name="Nagy L.G."/>
            <person name="Floudas D."/>
            <person name="Copeland A."/>
            <person name="Barry K.W."/>
            <person name="Cichocki N."/>
            <person name="Veneault-Fourrey C."/>
            <person name="LaButti K."/>
            <person name="Lindquist E.A."/>
            <person name="Lipzen A."/>
            <person name="Lundell T."/>
            <person name="Morin E."/>
            <person name="Murat C."/>
            <person name="Riley R."/>
            <person name="Ohm R."/>
            <person name="Sun H."/>
            <person name="Tunlid A."/>
            <person name="Henrissat B."/>
            <person name="Grigoriev I.V."/>
            <person name="Hibbett D.S."/>
            <person name="Martin F."/>
        </authorList>
    </citation>
    <scope>NUCLEOTIDE SEQUENCE [LARGE SCALE GENOMIC DNA]</scope>
    <source>
        <strain evidence="5">441</strain>
    </source>
</reference>
<sequence>MEASLDQKAFAAKHLPDLGYDIKDFRVYTWRLTNWMKLEKKITSPDFDCGGHKWRILLFPFGNSTSGPSGDTVSVYLDHAEPMESPEDWHAHAQFALVISNIRDHTTYAVWNSDHRFTAEQCDWGFTRFGQLHKLFNIQEGDSRPIIEEESADITVYVRVLEDSASVLRNEEKCPFLTARVVTDDTFARHEGFDLATLGEKKWPQSDLPTFCVPKQETYGTFKSRVAVHFKLPNNIVRLWVLVRRVNETVRLDTPIPENDPSLTVEAVRDMANMMRRGDLRLYFDVIMGPSRSYPPPGHIIVFLKHFDTSKQTLLGVGKVFVLCNSKVQDLHPIINERMKWTPGVPLRLYEEVKPGMITLMEPESTFAESEIQDGDIICFQVEQAEEELRDFETQGLYSNPVHFYGFLQNRVMIIFRPKLEEPDDNPEFGLVLSKKHKYDTMAQRAGEYLRHDPIKLRFTTTDAASAVPRGSVLKRSLNQSIADFMDSSYATTTVLLYEKLAVSTV</sequence>
<proteinExistence type="predicted"/>
<dbReference type="STRING" id="765257.A0A0C9Z5K0"/>
<dbReference type="Gene3D" id="3.10.20.90">
    <property type="entry name" value="Phosphatidylinositol 3-kinase Catalytic Subunit, Chain A, domain 1"/>
    <property type="match status" value="2"/>
</dbReference>
<evidence type="ECO:0000259" key="3">
    <source>
        <dbReference type="PROSITE" id="PS50144"/>
    </source>
</evidence>
<dbReference type="Pfam" id="PF12436">
    <property type="entry name" value="USP7_ICP0_bdg"/>
    <property type="match status" value="1"/>
</dbReference>
<feature type="domain" description="MATH" evidence="3">
    <location>
        <begin position="25"/>
        <end position="158"/>
    </location>
</feature>
<evidence type="ECO:0000256" key="1">
    <source>
        <dbReference type="ARBA" id="ARBA00022786"/>
    </source>
</evidence>
<reference evidence="4 5" key="1">
    <citation type="submission" date="2014-04" db="EMBL/GenBank/DDBJ databases">
        <authorList>
            <consortium name="DOE Joint Genome Institute"/>
            <person name="Kuo A."/>
            <person name="Kohler A."/>
            <person name="Costa M.D."/>
            <person name="Nagy L.G."/>
            <person name="Floudas D."/>
            <person name="Copeland A."/>
            <person name="Barry K.W."/>
            <person name="Cichocki N."/>
            <person name="Veneault-Fourrey C."/>
            <person name="LaButti K."/>
            <person name="Lindquist E.A."/>
            <person name="Lipzen A."/>
            <person name="Lundell T."/>
            <person name="Morin E."/>
            <person name="Murat C."/>
            <person name="Sun H."/>
            <person name="Tunlid A."/>
            <person name="Henrissat B."/>
            <person name="Grigoriev I.V."/>
            <person name="Hibbett D.S."/>
            <person name="Martin F."/>
            <person name="Nordberg H.P."/>
            <person name="Cantor M.N."/>
            <person name="Hua S.X."/>
        </authorList>
    </citation>
    <scope>NUCLEOTIDE SEQUENCE [LARGE SCALE GENOMIC DNA]</scope>
    <source>
        <strain evidence="4 5">441</strain>
    </source>
</reference>
<dbReference type="Gene3D" id="2.60.210.10">
    <property type="entry name" value="Apoptosis, Tumor Necrosis Factor Receptor Associated Protein 2, Chain A"/>
    <property type="match status" value="1"/>
</dbReference>
<protein>
    <recommendedName>
        <fullName evidence="3">MATH domain-containing protein</fullName>
    </recommendedName>
</protein>
<dbReference type="InterPro" id="IPR024729">
    <property type="entry name" value="USP7_ICP0-binding_dom"/>
</dbReference>
<organism evidence="4 5">
    <name type="scientific">Pisolithus microcarpus 441</name>
    <dbReference type="NCBI Taxonomy" id="765257"/>
    <lineage>
        <taxon>Eukaryota</taxon>
        <taxon>Fungi</taxon>
        <taxon>Dikarya</taxon>
        <taxon>Basidiomycota</taxon>
        <taxon>Agaricomycotina</taxon>
        <taxon>Agaricomycetes</taxon>
        <taxon>Agaricomycetidae</taxon>
        <taxon>Boletales</taxon>
        <taxon>Sclerodermatineae</taxon>
        <taxon>Pisolithaceae</taxon>
        <taxon>Pisolithus</taxon>
    </lineage>
</organism>
<dbReference type="OrthoDB" id="2602938at2759"/>
<dbReference type="HOGENOM" id="CLU_538739_0_0_1"/>
<dbReference type="InterPro" id="IPR008974">
    <property type="entry name" value="TRAF-like"/>
</dbReference>
<keyword evidence="1" id="KW-0833">Ubl conjugation pathway</keyword>
<dbReference type="Proteomes" id="UP000054018">
    <property type="component" value="Unassembled WGS sequence"/>
</dbReference>
<dbReference type="InterPro" id="IPR050804">
    <property type="entry name" value="MCC"/>
</dbReference>
<evidence type="ECO:0000313" key="5">
    <source>
        <dbReference type="Proteomes" id="UP000054018"/>
    </source>
</evidence>
<dbReference type="SUPFAM" id="SSF49599">
    <property type="entry name" value="TRAF domain-like"/>
    <property type="match status" value="1"/>
</dbReference>
<accession>A0A0C9Z5K0</accession>
<evidence type="ECO:0000256" key="2">
    <source>
        <dbReference type="ARBA" id="ARBA00023054"/>
    </source>
</evidence>
<dbReference type="GO" id="GO:0140096">
    <property type="term" value="F:catalytic activity, acting on a protein"/>
    <property type="evidence" value="ECO:0007669"/>
    <property type="project" value="UniProtKB-ARBA"/>
</dbReference>
<dbReference type="EMBL" id="KN833821">
    <property type="protein sequence ID" value="KIK17712.1"/>
    <property type="molecule type" value="Genomic_DNA"/>
</dbReference>
<evidence type="ECO:0000313" key="4">
    <source>
        <dbReference type="EMBL" id="KIK17712.1"/>
    </source>
</evidence>